<feature type="binding site" evidence="6">
    <location>
        <position position="248"/>
    </location>
    <ligand>
        <name>K(+)</name>
        <dbReference type="ChEBI" id="CHEBI:29103"/>
    </ligand>
</feature>
<dbReference type="PANTHER" id="PTHR42714">
    <property type="entry name" value="TRNA MODIFICATION GTPASE GTPBP3"/>
    <property type="match status" value="1"/>
</dbReference>
<feature type="binding site" evidence="6">
    <location>
        <position position="227"/>
    </location>
    <ligand>
        <name>K(+)</name>
        <dbReference type="ChEBI" id="CHEBI:29103"/>
    </ligand>
</feature>
<dbReference type="EMBL" id="CP060414">
    <property type="protein sequence ID" value="QNT58247.1"/>
    <property type="molecule type" value="Genomic_DNA"/>
</dbReference>
<name>A0A7H1M9D2_9NEIS</name>
<dbReference type="Gene3D" id="1.20.120.430">
    <property type="entry name" value="tRNA modification GTPase MnmE domain 2"/>
    <property type="match status" value="1"/>
</dbReference>
<keyword evidence="4 6" id="KW-0630">Potassium</keyword>
<keyword evidence="6" id="KW-0479">Metal-binding</keyword>
<comment type="function">
    <text evidence="6">Exhibits a very high intrinsic GTPase hydrolysis rate. Involved in the addition of a carboxymethylaminomethyl (cmnm) group at the wobble position (U34) of certain tRNAs, forming tRNA-cmnm(5)s(2)U34.</text>
</comment>
<evidence type="ECO:0000256" key="6">
    <source>
        <dbReference type="HAMAP-Rule" id="MF_00379"/>
    </source>
</evidence>
<keyword evidence="10" id="KW-1185">Reference proteome</keyword>
<feature type="binding site" evidence="6">
    <location>
        <position position="252"/>
    </location>
    <ligand>
        <name>Mg(2+)</name>
        <dbReference type="ChEBI" id="CHEBI:18420"/>
    </ligand>
</feature>
<feature type="binding site" evidence="6">
    <location>
        <position position="246"/>
    </location>
    <ligand>
        <name>K(+)</name>
        <dbReference type="ChEBI" id="CHEBI:29103"/>
    </ligand>
</feature>
<sequence>MSATGAAIAAIATAPGRGGVGVIRLSGSNLLPLARCISGGKTPVPRTVLYTDFVDENGQAIDSGLMLYFAAPASFTGEDVLELQGHGGPVVMQVLLSRCLQLGVRLAEPGEFTKRAFLNNKLDLAQAESVADLIDASSRSAARMAVRSLKGAFSQHIRVLTDDLITLRMLVEATLDFPEEEVDFLEAADVRGRLAQLQGRLKTVLQSAEQGAILREGMSVVLVGAPNVGKSSLLNALAGDEVAIVTDIAGTTRDAVREQITLDGVPVHITDTAGLRDTDDVVEQIGIERSRKAVGEADVALILIDPAEGINAKTQAILNGLPPLLKKIEIRNKIDLSGEAAETVSDGLKFAGGADTLIKLSAKTGEGLNLLKQALLDKIGWQGGDEGLFLARRRHLAALHEVEAELENAALCGSGQIELLAEHLRLAQAACGEITGEFTADDLLGVIFSRFCIGK</sequence>
<dbReference type="KEGG" id="nmus:H7A79_2230"/>
<feature type="binding site" evidence="6">
    <location>
        <position position="231"/>
    </location>
    <ligand>
        <name>Mg(2+)</name>
        <dbReference type="ChEBI" id="CHEBI:18420"/>
    </ligand>
</feature>
<dbReference type="GO" id="GO:0005829">
    <property type="term" value="C:cytosol"/>
    <property type="evidence" value="ECO:0007669"/>
    <property type="project" value="TreeGrafter"/>
</dbReference>
<dbReference type="GO" id="GO:0005525">
    <property type="term" value="F:GTP binding"/>
    <property type="evidence" value="ECO:0007669"/>
    <property type="project" value="UniProtKB-UniRule"/>
</dbReference>
<feature type="binding site" evidence="6">
    <location>
        <begin position="227"/>
        <end position="232"/>
    </location>
    <ligand>
        <name>GTP</name>
        <dbReference type="ChEBI" id="CHEBI:37565"/>
    </ligand>
</feature>
<evidence type="ECO:0000256" key="5">
    <source>
        <dbReference type="ARBA" id="ARBA00023134"/>
    </source>
</evidence>
<keyword evidence="2 6" id="KW-0819">tRNA processing</keyword>
<dbReference type="GO" id="GO:0046872">
    <property type="term" value="F:metal ion binding"/>
    <property type="evidence" value="ECO:0007669"/>
    <property type="project" value="UniProtKB-KW"/>
</dbReference>
<dbReference type="RefSeq" id="WP_187000379.1">
    <property type="nucleotide sequence ID" value="NZ_CP060414.2"/>
</dbReference>
<reference evidence="9" key="1">
    <citation type="submission" date="2024-06" db="EMBL/GenBank/DDBJ databases">
        <title>Complete Genome Sequence of mouse commensal type strain Neisseria musculi.</title>
        <authorList>
            <person name="Thapa E."/>
            <person name="Aluvathingal J."/>
            <person name="Nadendla S."/>
            <person name="Mehta A."/>
            <person name="Tettelin H."/>
            <person name="Weyand N.J."/>
        </authorList>
    </citation>
    <scope>NUCLEOTIDE SEQUENCE</scope>
    <source>
        <strain evidence="9">NW831</strain>
    </source>
</reference>
<evidence type="ECO:0000313" key="10">
    <source>
        <dbReference type="Proteomes" id="UP000516412"/>
    </source>
</evidence>
<dbReference type="CDD" id="cd14858">
    <property type="entry name" value="TrmE_N"/>
    <property type="match status" value="1"/>
</dbReference>
<dbReference type="InterPro" id="IPR027417">
    <property type="entry name" value="P-loop_NTPase"/>
</dbReference>
<keyword evidence="6" id="KW-0378">Hydrolase</keyword>
<dbReference type="InterPro" id="IPR004520">
    <property type="entry name" value="GTPase_MnmE"/>
</dbReference>
<dbReference type="InterPro" id="IPR005225">
    <property type="entry name" value="Small_GTP-bd"/>
</dbReference>
<dbReference type="CDD" id="cd04164">
    <property type="entry name" value="trmE"/>
    <property type="match status" value="1"/>
</dbReference>
<comment type="similarity">
    <text evidence="1 6 7">Belongs to the TRAFAC class TrmE-Era-EngA-EngB-Septin-like GTPase superfamily. TrmE GTPase family.</text>
</comment>
<feature type="domain" description="TrmE-type G" evidence="8">
    <location>
        <begin position="217"/>
        <end position="380"/>
    </location>
</feature>
<dbReference type="InterPro" id="IPR018948">
    <property type="entry name" value="GTP-bd_TrmE_N"/>
</dbReference>
<accession>A0A7H1M9D2</accession>
<dbReference type="Pfam" id="PF10396">
    <property type="entry name" value="TrmE_N"/>
    <property type="match status" value="1"/>
</dbReference>
<feature type="binding site" evidence="6">
    <location>
        <begin position="271"/>
        <end position="274"/>
    </location>
    <ligand>
        <name>GTP</name>
        <dbReference type="ChEBI" id="CHEBI:37565"/>
    </ligand>
</feature>
<dbReference type="InterPro" id="IPR027266">
    <property type="entry name" value="TrmE/GcvT-like"/>
</dbReference>
<dbReference type="NCBIfam" id="TIGR00231">
    <property type="entry name" value="small_GTP"/>
    <property type="match status" value="1"/>
</dbReference>
<dbReference type="EC" id="3.6.-.-" evidence="6"/>
<keyword evidence="5 6" id="KW-0342">GTP-binding</keyword>
<comment type="cofactor">
    <cofactor evidence="6">
        <name>K(+)</name>
        <dbReference type="ChEBI" id="CHEBI:29103"/>
    </cofactor>
    <text evidence="6">Binds 1 potassium ion per subunit.</text>
</comment>
<dbReference type="GO" id="GO:0002098">
    <property type="term" value="P:tRNA wobble uridine modification"/>
    <property type="evidence" value="ECO:0007669"/>
    <property type="project" value="TreeGrafter"/>
</dbReference>
<dbReference type="Proteomes" id="UP000516412">
    <property type="component" value="Chromosome"/>
</dbReference>
<organism evidence="9 10">
    <name type="scientific">Neisseria musculi</name>
    <dbReference type="NCBI Taxonomy" id="1815583"/>
    <lineage>
        <taxon>Bacteria</taxon>
        <taxon>Pseudomonadati</taxon>
        <taxon>Pseudomonadota</taxon>
        <taxon>Betaproteobacteria</taxon>
        <taxon>Neisseriales</taxon>
        <taxon>Neisseriaceae</taxon>
        <taxon>Neisseria</taxon>
    </lineage>
</organism>
<dbReference type="Gene3D" id="3.30.1360.120">
    <property type="entry name" value="Probable tRNA modification gtpase trme, domain 1"/>
    <property type="match status" value="1"/>
</dbReference>
<dbReference type="InterPro" id="IPR027368">
    <property type="entry name" value="MnmE_dom2"/>
</dbReference>
<protein>
    <recommendedName>
        <fullName evidence="6">tRNA modification GTPase MnmE</fullName>
        <ecNumber evidence="6">3.6.-.-</ecNumber>
    </recommendedName>
</protein>
<evidence type="ECO:0000256" key="4">
    <source>
        <dbReference type="ARBA" id="ARBA00022958"/>
    </source>
</evidence>
<dbReference type="Gene3D" id="3.40.50.300">
    <property type="entry name" value="P-loop containing nucleotide triphosphate hydrolases"/>
    <property type="match status" value="1"/>
</dbReference>
<dbReference type="SUPFAM" id="SSF52540">
    <property type="entry name" value="P-loop containing nucleoside triphosphate hydrolases"/>
    <property type="match status" value="1"/>
</dbReference>
<feature type="binding site" evidence="6">
    <location>
        <position position="121"/>
    </location>
    <ligand>
        <name>(6S)-5-formyl-5,6,7,8-tetrahydrofolate</name>
        <dbReference type="ChEBI" id="CHEBI:57457"/>
    </ligand>
</feature>
<evidence type="ECO:0000256" key="7">
    <source>
        <dbReference type="RuleBase" id="RU003313"/>
    </source>
</evidence>
<dbReference type="Pfam" id="PF12631">
    <property type="entry name" value="MnmE_helical"/>
    <property type="match status" value="1"/>
</dbReference>
<feature type="binding site" evidence="6">
    <location>
        <position position="82"/>
    </location>
    <ligand>
        <name>(6S)-5-formyl-5,6,7,8-tetrahydrofolate</name>
        <dbReference type="ChEBI" id="CHEBI:57457"/>
    </ligand>
</feature>
<dbReference type="AlphaFoldDB" id="A0A7H1M9D2"/>
<dbReference type="GO" id="GO:0030488">
    <property type="term" value="P:tRNA methylation"/>
    <property type="evidence" value="ECO:0007669"/>
    <property type="project" value="TreeGrafter"/>
</dbReference>
<evidence type="ECO:0000256" key="2">
    <source>
        <dbReference type="ARBA" id="ARBA00022694"/>
    </source>
</evidence>
<proteinExistence type="inferred from homology"/>
<dbReference type="PANTHER" id="PTHR42714:SF2">
    <property type="entry name" value="TRNA MODIFICATION GTPASE GTPBP3, MITOCHONDRIAL"/>
    <property type="match status" value="1"/>
</dbReference>
<comment type="subcellular location">
    <subcellularLocation>
        <location evidence="6">Cytoplasm</location>
    </subcellularLocation>
</comment>
<dbReference type="NCBIfam" id="TIGR00450">
    <property type="entry name" value="mnmE_trmE_thdF"/>
    <property type="match status" value="1"/>
</dbReference>
<evidence type="ECO:0000256" key="1">
    <source>
        <dbReference type="ARBA" id="ARBA00011043"/>
    </source>
</evidence>
<feature type="binding site" evidence="6">
    <location>
        <position position="251"/>
    </location>
    <ligand>
        <name>K(+)</name>
        <dbReference type="ChEBI" id="CHEBI:29103"/>
    </ligand>
</feature>
<evidence type="ECO:0000256" key="3">
    <source>
        <dbReference type="ARBA" id="ARBA00022741"/>
    </source>
</evidence>
<dbReference type="Pfam" id="PF01926">
    <property type="entry name" value="MMR_HSR1"/>
    <property type="match status" value="1"/>
</dbReference>
<dbReference type="InterPro" id="IPR025867">
    <property type="entry name" value="MnmE_helical"/>
</dbReference>
<evidence type="ECO:0000313" key="9">
    <source>
        <dbReference type="EMBL" id="QNT58247.1"/>
    </source>
</evidence>
<evidence type="ECO:0000259" key="8">
    <source>
        <dbReference type="PROSITE" id="PS51709"/>
    </source>
</evidence>
<gene>
    <name evidence="6 9" type="primary">trmE</name>
    <name evidence="6" type="synonym">mnmE</name>
    <name evidence="9" type="ORF">H7A79_2230</name>
</gene>
<comment type="subunit">
    <text evidence="6">Homodimer. Heterotetramer of two MnmE and two MnmG subunits.</text>
</comment>
<feature type="binding site" evidence="6">
    <location>
        <position position="24"/>
    </location>
    <ligand>
        <name>(6S)-5-formyl-5,6,7,8-tetrahydrofolate</name>
        <dbReference type="ChEBI" id="CHEBI:57457"/>
    </ligand>
</feature>
<keyword evidence="6" id="KW-0460">Magnesium</keyword>
<comment type="caution">
    <text evidence="6">Lacks conserved residue(s) required for the propagation of feature annotation.</text>
</comment>
<dbReference type="PROSITE" id="PS51709">
    <property type="entry name" value="G_TRME"/>
    <property type="match status" value="1"/>
</dbReference>
<keyword evidence="3 6" id="KW-0547">Nucleotide-binding</keyword>
<keyword evidence="6" id="KW-0963">Cytoplasm</keyword>
<dbReference type="InterPro" id="IPR006073">
    <property type="entry name" value="GTP-bd"/>
</dbReference>
<dbReference type="NCBIfam" id="NF003661">
    <property type="entry name" value="PRK05291.1-3"/>
    <property type="match status" value="1"/>
</dbReference>
<feature type="binding site" evidence="6">
    <location>
        <begin position="246"/>
        <end position="252"/>
    </location>
    <ligand>
        <name>GTP</name>
        <dbReference type="ChEBI" id="CHEBI:37565"/>
    </ligand>
</feature>
<feature type="binding site" evidence="6">
    <location>
        <position position="455"/>
    </location>
    <ligand>
        <name>(6S)-5-formyl-5,6,7,8-tetrahydrofolate</name>
        <dbReference type="ChEBI" id="CHEBI:57457"/>
    </ligand>
</feature>
<dbReference type="InterPro" id="IPR031168">
    <property type="entry name" value="G_TrmE"/>
</dbReference>
<dbReference type="HAMAP" id="MF_00379">
    <property type="entry name" value="GTPase_MnmE"/>
    <property type="match status" value="1"/>
</dbReference>
<dbReference type="GO" id="GO:0003924">
    <property type="term" value="F:GTPase activity"/>
    <property type="evidence" value="ECO:0007669"/>
    <property type="project" value="UniProtKB-UniRule"/>
</dbReference>